<evidence type="ECO:0000313" key="4">
    <source>
        <dbReference type="Proteomes" id="UP000295281"/>
    </source>
</evidence>
<dbReference type="OrthoDB" id="3430041at2"/>
<proteinExistence type="predicted"/>
<protein>
    <submittedName>
        <fullName evidence="3">Uncharacterized protein DUF3592</fullName>
    </submittedName>
</protein>
<accession>A0A4R6UMN1</accession>
<dbReference type="InterPro" id="IPR021994">
    <property type="entry name" value="DUF3592"/>
</dbReference>
<keyword evidence="4" id="KW-1185">Reference proteome</keyword>
<name>A0A4R6UMN1_9ACTN</name>
<sequence>MDTLYPLLPIGIGLSSLLWLLRDILGARRLRSRGEQAVGEVVGYQETSGTARMIVRFHTDDGEEILAAHDNTSWSAARYGDLVTVSYDPRDPRRARVVSGPWMSAWPRGIFVALAAGVLLIGCLLGYLAWA</sequence>
<reference evidence="3 4" key="1">
    <citation type="submission" date="2019-03" db="EMBL/GenBank/DDBJ databases">
        <title>Genomic Encyclopedia of Type Strains, Phase IV (KMG-IV): sequencing the most valuable type-strain genomes for metagenomic binning, comparative biology and taxonomic classification.</title>
        <authorList>
            <person name="Goeker M."/>
        </authorList>
    </citation>
    <scope>NUCLEOTIDE SEQUENCE [LARGE SCALE GENOMIC DNA]</scope>
    <source>
        <strain evidence="3 4">DSM 46770</strain>
    </source>
</reference>
<dbReference type="EMBL" id="SNYN01000020">
    <property type="protein sequence ID" value="TDQ48002.1"/>
    <property type="molecule type" value="Genomic_DNA"/>
</dbReference>
<comment type="caution">
    <text evidence="3">The sequence shown here is derived from an EMBL/GenBank/DDBJ whole genome shotgun (WGS) entry which is preliminary data.</text>
</comment>
<gene>
    <name evidence="3" type="ORF">EV190_12061</name>
</gene>
<evidence type="ECO:0000256" key="1">
    <source>
        <dbReference type="SAM" id="Phobius"/>
    </source>
</evidence>
<feature type="transmembrane region" description="Helical" evidence="1">
    <location>
        <begin position="110"/>
        <end position="130"/>
    </location>
</feature>
<dbReference type="Proteomes" id="UP000295281">
    <property type="component" value="Unassembled WGS sequence"/>
</dbReference>
<dbReference type="Pfam" id="PF12158">
    <property type="entry name" value="DUF3592"/>
    <property type="match status" value="1"/>
</dbReference>
<dbReference type="RefSeq" id="WP_133742875.1">
    <property type="nucleotide sequence ID" value="NZ_SNYN01000020.1"/>
</dbReference>
<feature type="transmembrane region" description="Helical" evidence="1">
    <location>
        <begin position="6"/>
        <end position="25"/>
    </location>
</feature>
<evidence type="ECO:0000259" key="2">
    <source>
        <dbReference type="Pfam" id="PF12158"/>
    </source>
</evidence>
<keyword evidence="1" id="KW-1133">Transmembrane helix</keyword>
<keyword evidence="1" id="KW-0472">Membrane</keyword>
<evidence type="ECO:0000313" key="3">
    <source>
        <dbReference type="EMBL" id="TDQ48002.1"/>
    </source>
</evidence>
<feature type="domain" description="DUF3592" evidence="2">
    <location>
        <begin position="45"/>
        <end position="101"/>
    </location>
</feature>
<keyword evidence="1" id="KW-0812">Transmembrane</keyword>
<organism evidence="3 4">
    <name type="scientific">Actinorugispora endophytica</name>
    <dbReference type="NCBI Taxonomy" id="1605990"/>
    <lineage>
        <taxon>Bacteria</taxon>
        <taxon>Bacillati</taxon>
        <taxon>Actinomycetota</taxon>
        <taxon>Actinomycetes</taxon>
        <taxon>Streptosporangiales</taxon>
        <taxon>Nocardiopsidaceae</taxon>
        <taxon>Actinorugispora</taxon>
    </lineage>
</organism>
<dbReference type="AlphaFoldDB" id="A0A4R6UMN1"/>